<name>A0AAU9VUT3_9CNID</name>
<comment type="caution">
    <text evidence="10">The sequence shown here is derived from an EMBL/GenBank/DDBJ whole genome shotgun (WGS) entry which is preliminary data.</text>
</comment>
<dbReference type="InterPro" id="IPR020859">
    <property type="entry name" value="ROC"/>
</dbReference>
<dbReference type="GO" id="GO:0000166">
    <property type="term" value="F:nucleotide binding"/>
    <property type="evidence" value="ECO:0007669"/>
    <property type="project" value="UniProtKB-KW"/>
</dbReference>
<dbReference type="Gene3D" id="3.40.50.300">
    <property type="entry name" value="P-loop containing nucleotide triphosphate hydrolases"/>
    <property type="match status" value="1"/>
</dbReference>
<reference evidence="10 11" key="1">
    <citation type="submission" date="2022-05" db="EMBL/GenBank/DDBJ databases">
        <authorList>
            <consortium name="Genoscope - CEA"/>
            <person name="William W."/>
        </authorList>
    </citation>
    <scope>NUCLEOTIDE SEQUENCE [LARGE SCALE GENOMIC DNA]</scope>
</reference>
<dbReference type="PANTHER" id="PTHR24201:SF15">
    <property type="entry name" value="ANKYRIN REPEAT DOMAIN-CONTAINING PROTEIN 66"/>
    <property type="match status" value="1"/>
</dbReference>
<dbReference type="PANTHER" id="PTHR24201">
    <property type="entry name" value="ANK_REP_REGION DOMAIN-CONTAINING PROTEIN"/>
    <property type="match status" value="1"/>
</dbReference>
<dbReference type="Pfam" id="PF08477">
    <property type="entry name" value="Roc"/>
    <property type="match status" value="1"/>
</dbReference>
<dbReference type="PROSITE" id="PS51424">
    <property type="entry name" value="ROC"/>
    <property type="match status" value="1"/>
</dbReference>
<feature type="region of interest" description="Disordered" evidence="7">
    <location>
        <begin position="245"/>
        <end position="267"/>
    </location>
</feature>
<evidence type="ECO:0000259" key="9">
    <source>
        <dbReference type="PROSITE" id="PS51424"/>
    </source>
</evidence>
<evidence type="ECO:0000256" key="3">
    <source>
        <dbReference type="ARBA" id="ARBA00022741"/>
    </source>
</evidence>
<dbReference type="EMBL" id="CALNXJ010000005">
    <property type="protein sequence ID" value="CAH3039951.1"/>
    <property type="molecule type" value="Genomic_DNA"/>
</dbReference>
<dbReference type="InterPro" id="IPR013087">
    <property type="entry name" value="Znf_C2H2_type"/>
</dbReference>
<evidence type="ECO:0000256" key="6">
    <source>
        <dbReference type="PROSITE-ProRule" id="PRU00042"/>
    </source>
</evidence>
<accession>A0AAU9VUT3</accession>
<organism evidence="10 11">
    <name type="scientific">Pocillopora meandrina</name>
    <dbReference type="NCBI Taxonomy" id="46732"/>
    <lineage>
        <taxon>Eukaryota</taxon>
        <taxon>Metazoa</taxon>
        <taxon>Cnidaria</taxon>
        <taxon>Anthozoa</taxon>
        <taxon>Hexacorallia</taxon>
        <taxon>Scleractinia</taxon>
        <taxon>Astrocoeniina</taxon>
        <taxon>Pocilloporidae</taxon>
        <taxon>Pocillopora</taxon>
    </lineage>
</organism>
<evidence type="ECO:0000256" key="5">
    <source>
        <dbReference type="PROSITE-ProRule" id="PRU00023"/>
    </source>
</evidence>
<evidence type="ECO:0000256" key="2">
    <source>
        <dbReference type="ARBA" id="ARBA00022737"/>
    </source>
</evidence>
<protein>
    <recommendedName>
        <fullName evidence="12">Non-specific serine/threonine protein kinase</fullName>
    </recommendedName>
</protein>
<feature type="region of interest" description="Disordered" evidence="7">
    <location>
        <begin position="371"/>
        <end position="443"/>
    </location>
</feature>
<feature type="compositionally biased region" description="Polar residues" evidence="7">
    <location>
        <begin position="407"/>
        <end position="434"/>
    </location>
</feature>
<dbReference type="PROSITE" id="PS50157">
    <property type="entry name" value="ZINC_FINGER_C2H2_2"/>
    <property type="match status" value="1"/>
</dbReference>
<feature type="domain" description="Roc" evidence="9">
    <location>
        <begin position="291"/>
        <end position="608"/>
    </location>
</feature>
<sequence>MPITDKDIPCVRAFHSCAKCNRPFKGKDSKESYIKHIEHSSKHKISKASVPESCGQCGRYFSSTRALIQHLKKSRHHLKDLHHAACTGKFQLVEKLMRNEMADSPGDSHQPSKPQMGFTPMHCAAFGGHEECLTIMLSWTDGDPNVVDPKDGKTPVHLAAWKGHGNCLRLLLKNGGDISRPDRNGNTPMSLAKDRYCMYIVGYHLAGEYCINSTLLFFTARQFKLMMEPLCDNLRRVNIAEVPTQVEGREEPRQAEEVSPSNIQDKSSEPYEVLARGELAVEIFNKALLEGKACVPRMQLTVIGDVGVGKTSLVRSLSGEDFVEEREETRGIVTSMVEMTELDESWHAVDLNNSIVDDILAEKVCQGIRGTPVKGQSNDSHGKQPSCSQSRLSFPPTNFRRLASIEGPSTSGSTGIRSNAGETSMVNMSPSASPSLLFGDTPSRTMPVDQIERKLSLPVGTSPNDSEKKYTKISIWDFAGHSLYEAMHHVFLNRRSFYLVVLNLVRLCNPETVNQALEEIHFWLNSVRVHTPHTTPVFLVGTRRAEVANEDLATAESVLYDELVESFGQQLVNSKEQGFLFPVENALGGEDSGAKALRKAIENEAAVLRKMDEELPVLWLHFEEEILKCRDHPLFPPCVRKINLKRMMEQNTSRVFEEREFDSMLHFYHDSGVLILPEELIGPTTYHSELNDLVVINPQYLVDVMTCLHDVTDHLDIDRKHRSQWKTLQEEGVADIELLKFLWEKFRSPIAELVGILEASGMLCPISASAEVKDHEDGTVPVEGDENSAQISKYIVPFHLKEKSLTRKWEKLCQKSWSGICTSDKLLVFDFRSFLPPALFNYFIVRTSARSTDSSGMKPIITKGMAIFSFEDSFFLLTEMCQKHNQIRIRARQVRFPPS</sequence>
<keyword evidence="4 5" id="KW-0040">ANK repeat</keyword>
<dbReference type="GO" id="GO:0008270">
    <property type="term" value="F:zinc ion binding"/>
    <property type="evidence" value="ECO:0007669"/>
    <property type="project" value="UniProtKB-KW"/>
</dbReference>
<dbReference type="InterPro" id="IPR036770">
    <property type="entry name" value="Ankyrin_rpt-contain_sf"/>
</dbReference>
<evidence type="ECO:0000256" key="4">
    <source>
        <dbReference type="ARBA" id="ARBA00023043"/>
    </source>
</evidence>
<feature type="compositionally biased region" description="Basic and acidic residues" evidence="7">
    <location>
        <begin position="247"/>
        <end position="256"/>
    </location>
</feature>
<comment type="cofactor">
    <cofactor evidence="1">
        <name>Mg(2+)</name>
        <dbReference type="ChEBI" id="CHEBI:18420"/>
    </cofactor>
</comment>
<dbReference type="InterPro" id="IPR002110">
    <property type="entry name" value="Ankyrin_rpt"/>
</dbReference>
<dbReference type="CDD" id="cd00882">
    <property type="entry name" value="Ras_like_GTPase"/>
    <property type="match status" value="1"/>
</dbReference>
<evidence type="ECO:0000259" key="8">
    <source>
        <dbReference type="PROSITE" id="PS50157"/>
    </source>
</evidence>
<evidence type="ECO:0000313" key="11">
    <source>
        <dbReference type="Proteomes" id="UP001159428"/>
    </source>
</evidence>
<feature type="repeat" description="ANK" evidence="5">
    <location>
        <begin position="151"/>
        <end position="183"/>
    </location>
</feature>
<dbReference type="Proteomes" id="UP001159428">
    <property type="component" value="Unassembled WGS sequence"/>
</dbReference>
<keyword evidence="2" id="KW-0677">Repeat</keyword>
<keyword evidence="11" id="KW-1185">Reference proteome</keyword>
<evidence type="ECO:0000313" key="10">
    <source>
        <dbReference type="EMBL" id="CAH3039951.1"/>
    </source>
</evidence>
<keyword evidence="3" id="KW-0547">Nucleotide-binding</keyword>
<keyword evidence="6" id="KW-0862">Zinc</keyword>
<dbReference type="Gene3D" id="1.25.40.20">
    <property type="entry name" value="Ankyrin repeat-containing domain"/>
    <property type="match status" value="1"/>
</dbReference>
<keyword evidence="6" id="KW-0479">Metal-binding</keyword>
<dbReference type="PROSITE" id="PS50297">
    <property type="entry name" value="ANK_REP_REGION"/>
    <property type="match status" value="1"/>
</dbReference>
<dbReference type="PROSITE" id="PS50088">
    <property type="entry name" value="ANK_REPEAT"/>
    <property type="match status" value="1"/>
</dbReference>
<dbReference type="SUPFAM" id="SSF52540">
    <property type="entry name" value="P-loop containing nucleoside triphosphate hydrolases"/>
    <property type="match status" value="1"/>
</dbReference>
<dbReference type="PROSITE" id="PS00028">
    <property type="entry name" value="ZINC_FINGER_C2H2_1"/>
    <property type="match status" value="1"/>
</dbReference>
<evidence type="ECO:0008006" key="12">
    <source>
        <dbReference type="Google" id="ProtNLM"/>
    </source>
</evidence>
<proteinExistence type="predicted"/>
<dbReference type="Pfam" id="PF12796">
    <property type="entry name" value="Ank_2"/>
    <property type="match status" value="1"/>
</dbReference>
<evidence type="ECO:0000256" key="7">
    <source>
        <dbReference type="SAM" id="MobiDB-lite"/>
    </source>
</evidence>
<dbReference type="SMART" id="SM00248">
    <property type="entry name" value="ANK"/>
    <property type="match status" value="3"/>
</dbReference>
<feature type="compositionally biased region" description="Polar residues" evidence="7">
    <location>
        <begin position="374"/>
        <end position="396"/>
    </location>
</feature>
<dbReference type="InterPro" id="IPR027417">
    <property type="entry name" value="P-loop_NTPase"/>
</dbReference>
<gene>
    <name evidence="10" type="ORF">PMEA_00025548</name>
</gene>
<keyword evidence="6" id="KW-0863">Zinc-finger</keyword>
<dbReference type="AlphaFoldDB" id="A0AAU9VUT3"/>
<evidence type="ECO:0000256" key="1">
    <source>
        <dbReference type="ARBA" id="ARBA00001946"/>
    </source>
</evidence>
<dbReference type="InterPro" id="IPR050776">
    <property type="entry name" value="Ank_Repeat/CDKN_Inhibitor"/>
</dbReference>
<dbReference type="SUPFAM" id="SSF48403">
    <property type="entry name" value="Ankyrin repeat"/>
    <property type="match status" value="1"/>
</dbReference>
<feature type="domain" description="C2H2-type" evidence="8">
    <location>
        <begin position="52"/>
        <end position="76"/>
    </location>
</feature>